<dbReference type="Proteomes" id="UP000326877">
    <property type="component" value="Unassembled WGS sequence"/>
</dbReference>
<dbReference type="SUPFAM" id="SSF54373">
    <property type="entry name" value="FAD-linked reductases, C-terminal domain"/>
    <property type="match status" value="1"/>
</dbReference>
<dbReference type="SUPFAM" id="SSF51905">
    <property type="entry name" value="FAD/NAD(P)-binding domain"/>
    <property type="match status" value="1"/>
</dbReference>
<evidence type="ECO:0000256" key="1">
    <source>
        <dbReference type="ARBA" id="ARBA00007992"/>
    </source>
</evidence>
<accession>A0A5N7CCW9</accession>
<dbReference type="PANTHER" id="PTHR13789:SF147">
    <property type="entry name" value="PUTATIVE (AFU_ORTHOLOGUE AFUA_2G01950)-RELATED"/>
    <property type="match status" value="1"/>
</dbReference>
<feature type="region of interest" description="Disordered" evidence="6">
    <location>
        <begin position="225"/>
        <end position="274"/>
    </location>
</feature>
<dbReference type="PANTHER" id="PTHR13789">
    <property type="entry name" value="MONOOXYGENASE"/>
    <property type="match status" value="1"/>
</dbReference>
<keyword evidence="3" id="KW-0274">FAD</keyword>
<proteinExistence type="inferred from homology"/>
<keyword evidence="2" id="KW-0285">Flavoprotein</keyword>
<dbReference type="Gene3D" id="3.50.50.60">
    <property type="entry name" value="FAD/NAD(P)-binding domain"/>
    <property type="match status" value="1"/>
</dbReference>
<reference evidence="8" key="1">
    <citation type="submission" date="2019-04" db="EMBL/GenBank/DDBJ databases">
        <title>Friends and foes A comparative genomics studyof 23 Aspergillus species from section Flavi.</title>
        <authorList>
            <consortium name="DOE Joint Genome Institute"/>
            <person name="Kjaerbolling I."/>
            <person name="Vesth T."/>
            <person name="Frisvad J.C."/>
            <person name="Nybo J.L."/>
            <person name="Theobald S."/>
            <person name="Kildgaard S."/>
            <person name="Isbrandt T."/>
            <person name="Kuo A."/>
            <person name="Sato A."/>
            <person name="Lyhne E.K."/>
            <person name="Kogle M.E."/>
            <person name="Wiebenga A."/>
            <person name="Kun R.S."/>
            <person name="Lubbers R.J."/>
            <person name="Makela M.R."/>
            <person name="Barry K."/>
            <person name="Chovatia M."/>
            <person name="Clum A."/>
            <person name="Daum C."/>
            <person name="Haridas S."/>
            <person name="He G."/>
            <person name="LaButti K."/>
            <person name="Lipzen A."/>
            <person name="Mondo S."/>
            <person name="Riley R."/>
            <person name="Salamov A."/>
            <person name="Simmons B.A."/>
            <person name="Magnuson J.K."/>
            <person name="Henrissat B."/>
            <person name="Mortensen U.H."/>
            <person name="Larsen T.O."/>
            <person name="Devries R.P."/>
            <person name="Grigoriev I.V."/>
            <person name="Machida M."/>
            <person name="Baker S.E."/>
            <person name="Andersen M.R."/>
        </authorList>
    </citation>
    <scope>NUCLEOTIDE SEQUENCE [LARGE SCALE GENOMIC DNA]</scope>
    <source>
        <strain evidence="8">IBT 14317</strain>
    </source>
</reference>
<gene>
    <name evidence="8" type="ORF">BDV23DRAFT_171468</name>
</gene>
<protein>
    <recommendedName>
        <fullName evidence="7">FAD-binding domain-containing protein</fullName>
    </recommendedName>
</protein>
<evidence type="ECO:0000256" key="4">
    <source>
        <dbReference type="ARBA" id="ARBA00023002"/>
    </source>
</evidence>
<sequence length="274" mass="30767">MGKSNILEQNSLRRYQDNQELGKAFLMPQAEEKYYAPLAVIHRGDLLDILVRKVKGLGVSIRLNARVEAIDPEFEARIQIHPKDNPITSGLIQQNIGMRWMGPGGHIMAYPIKRNTFYNMVLVQPQTVSGERKDEAWTRVGSEHQMQHIYQGCNEVIQMLLFLNKCVLAGDACHPVLPYVAQGAAQAVEDAAALTLCLSLTQDIPTAFREYELHRKDRAERIQHSATATREVLHLPDGEAQRQRDAALSGHTDNPAEGDTTRMSDNNRDTSFVV</sequence>
<evidence type="ECO:0000256" key="3">
    <source>
        <dbReference type="ARBA" id="ARBA00022827"/>
    </source>
</evidence>
<evidence type="ECO:0000256" key="2">
    <source>
        <dbReference type="ARBA" id="ARBA00022630"/>
    </source>
</evidence>
<dbReference type="InterPro" id="IPR036188">
    <property type="entry name" value="FAD/NAD-bd_sf"/>
</dbReference>
<dbReference type="OrthoDB" id="16820at2759"/>
<evidence type="ECO:0000256" key="5">
    <source>
        <dbReference type="ARBA" id="ARBA00023033"/>
    </source>
</evidence>
<dbReference type="InterPro" id="IPR050493">
    <property type="entry name" value="FAD-dep_Monooxygenase_BioMet"/>
</dbReference>
<dbReference type="AlphaFoldDB" id="A0A5N7CCW9"/>
<dbReference type="GO" id="GO:0071949">
    <property type="term" value="F:FAD binding"/>
    <property type="evidence" value="ECO:0007669"/>
    <property type="project" value="InterPro"/>
</dbReference>
<comment type="similarity">
    <text evidence="1">Belongs to the paxM FAD-dependent monooxygenase family.</text>
</comment>
<name>A0A5N7CCW9_PETAA</name>
<evidence type="ECO:0000259" key="7">
    <source>
        <dbReference type="Pfam" id="PF01494"/>
    </source>
</evidence>
<dbReference type="GO" id="GO:0004497">
    <property type="term" value="F:monooxygenase activity"/>
    <property type="evidence" value="ECO:0007669"/>
    <property type="project" value="UniProtKB-KW"/>
</dbReference>
<organism evidence="8">
    <name type="scientific">Petromyces alliaceus</name>
    <name type="common">Aspergillus alliaceus</name>
    <dbReference type="NCBI Taxonomy" id="209559"/>
    <lineage>
        <taxon>Eukaryota</taxon>
        <taxon>Fungi</taxon>
        <taxon>Dikarya</taxon>
        <taxon>Ascomycota</taxon>
        <taxon>Pezizomycotina</taxon>
        <taxon>Eurotiomycetes</taxon>
        <taxon>Eurotiomycetidae</taxon>
        <taxon>Eurotiales</taxon>
        <taxon>Aspergillaceae</taxon>
        <taxon>Aspergillus</taxon>
        <taxon>Aspergillus subgen. Circumdati</taxon>
    </lineage>
</organism>
<evidence type="ECO:0000256" key="6">
    <source>
        <dbReference type="SAM" id="MobiDB-lite"/>
    </source>
</evidence>
<feature type="compositionally biased region" description="Basic and acidic residues" evidence="6">
    <location>
        <begin position="231"/>
        <end position="245"/>
    </location>
</feature>
<keyword evidence="5" id="KW-0503">Monooxygenase</keyword>
<feature type="domain" description="FAD-binding" evidence="7">
    <location>
        <begin position="165"/>
        <end position="222"/>
    </location>
</feature>
<keyword evidence="4" id="KW-0560">Oxidoreductase</keyword>
<dbReference type="EMBL" id="ML735243">
    <property type="protein sequence ID" value="KAE8391697.1"/>
    <property type="molecule type" value="Genomic_DNA"/>
</dbReference>
<evidence type="ECO:0000313" key="8">
    <source>
        <dbReference type="EMBL" id="KAE8391697.1"/>
    </source>
</evidence>
<feature type="compositionally biased region" description="Basic and acidic residues" evidence="6">
    <location>
        <begin position="259"/>
        <end position="268"/>
    </location>
</feature>
<dbReference type="Pfam" id="PF01494">
    <property type="entry name" value="FAD_binding_3"/>
    <property type="match status" value="1"/>
</dbReference>
<dbReference type="Gene3D" id="3.30.9.30">
    <property type="match status" value="1"/>
</dbReference>
<dbReference type="InterPro" id="IPR002938">
    <property type="entry name" value="FAD-bd"/>
</dbReference>